<gene>
    <name evidence="3" type="ORF">GPA22_05105</name>
</gene>
<evidence type="ECO:0000313" key="3">
    <source>
        <dbReference type="EMBL" id="NMG43107.1"/>
    </source>
</evidence>
<comment type="caution">
    <text evidence="3">The sequence shown here is derived from an EMBL/GenBank/DDBJ whole genome shotgun (WGS) entry which is preliminary data.</text>
</comment>
<dbReference type="EMBL" id="WTVN01000005">
    <property type="protein sequence ID" value="NMG43107.1"/>
    <property type="molecule type" value="Genomic_DNA"/>
</dbReference>
<dbReference type="InterPro" id="IPR035439">
    <property type="entry name" value="UPF0145_dom_sf"/>
</dbReference>
<organism evidence="3 4">
    <name type="scientific">Aromatoleum toluvorans</name>
    <dbReference type="NCBI Taxonomy" id="92002"/>
    <lineage>
        <taxon>Bacteria</taxon>
        <taxon>Pseudomonadati</taxon>
        <taxon>Pseudomonadota</taxon>
        <taxon>Betaproteobacteria</taxon>
        <taxon>Rhodocyclales</taxon>
        <taxon>Rhodocyclaceae</taxon>
        <taxon>Aromatoleum</taxon>
    </lineage>
</organism>
<proteinExistence type="inferred from homology"/>
<reference evidence="3 4" key="1">
    <citation type="submission" date="2019-12" db="EMBL/GenBank/DDBJ databases">
        <title>Comparative genomics gives insights into the taxonomy of the Azoarcus-Aromatoleum group and reveals separate origins of nif in the plant-associated Azoarcus and non-plant-associated Aromatoleum sub-groups.</title>
        <authorList>
            <person name="Lafos M."/>
            <person name="Maluk M."/>
            <person name="Batista M."/>
            <person name="Junghare M."/>
            <person name="Carmona M."/>
            <person name="Faoro H."/>
            <person name="Cruz L.M."/>
            <person name="Battistoni F."/>
            <person name="De Souza E."/>
            <person name="Pedrosa F."/>
            <person name="Chen W.-M."/>
            <person name="Poole P.S."/>
            <person name="Dixon R.A."/>
            <person name="James E.K."/>
        </authorList>
    </citation>
    <scope>NUCLEOTIDE SEQUENCE [LARGE SCALE GENOMIC DNA]</scope>
    <source>
        <strain evidence="3 4">Td21</strain>
    </source>
</reference>
<protein>
    <recommendedName>
        <fullName evidence="2">UPF0145 protein GPA22_05105</fullName>
    </recommendedName>
</protein>
<keyword evidence="4" id="KW-1185">Reference proteome</keyword>
<dbReference type="Proteomes" id="UP000623795">
    <property type="component" value="Unassembled WGS sequence"/>
</dbReference>
<dbReference type="Gene3D" id="3.30.110.70">
    <property type="entry name" value="Hypothetical protein apc22750. Chain B"/>
    <property type="match status" value="1"/>
</dbReference>
<dbReference type="PANTHER" id="PTHR34068">
    <property type="entry name" value="UPF0145 PROTEIN YBJQ"/>
    <property type="match status" value="1"/>
</dbReference>
<dbReference type="RefSeq" id="WP_169255022.1">
    <property type="nucleotide sequence ID" value="NZ_WTVN01000005.1"/>
</dbReference>
<dbReference type="Pfam" id="PF01906">
    <property type="entry name" value="YbjQ_1"/>
    <property type="match status" value="1"/>
</dbReference>
<dbReference type="PANTHER" id="PTHR34068:SF1">
    <property type="entry name" value="UPF0145 PROTEIN YBJQ"/>
    <property type="match status" value="1"/>
</dbReference>
<evidence type="ECO:0000313" key="4">
    <source>
        <dbReference type="Proteomes" id="UP000623795"/>
    </source>
</evidence>
<dbReference type="InterPro" id="IPR002765">
    <property type="entry name" value="UPF0145_YbjQ-like"/>
</dbReference>
<name>A0ABX1PWR9_9RHOO</name>
<sequence>MLMTTTPTVEGKTIRAYHGVVTGEAIIGANFLKDMFAAVRDFVGGRSGAYEKTLRSARETAFEEMAEAAEKLGANAIVGIDLDYEVLGETNGMLMVAVSGTAVTLA</sequence>
<accession>A0ABX1PWR9</accession>
<evidence type="ECO:0000256" key="1">
    <source>
        <dbReference type="ARBA" id="ARBA00010751"/>
    </source>
</evidence>
<dbReference type="SUPFAM" id="SSF117782">
    <property type="entry name" value="YbjQ-like"/>
    <property type="match status" value="1"/>
</dbReference>
<evidence type="ECO:0000256" key="2">
    <source>
        <dbReference type="HAMAP-Rule" id="MF_00338"/>
    </source>
</evidence>
<dbReference type="HAMAP" id="MF_00338">
    <property type="entry name" value="UPF0145"/>
    <property type="match status" value="1"/>
</dbReference>
<comment type="similarity">
    <text evidence="1 2">Belongs to the UPF0145 family.</text>
</comment>
<dbReference type="NCBIfam" id="NF002776">
    <property type="entry name" value="PRK02877.1"/>
    <property type="match status" value="1"/>
</dbReference>